<keyword evidence="1" id="KW-0963">Cytoplasm</keyword>
<keyword evidence="3" id="KW-0159">Chromosome partition</keyword>
<sequence>MNTLTNRIEALLFTRNSGLSVNDIAQALNADKTAVVAALNELMKRYESSAISVVEIASGWRLQVRPDYFSDICALNHMQPVTYSRAFWETLAYIVYHQPVTRAEIDRVRGVTTNTRIYQQLFDLGWIVVAGQKEVVGRPDLLATTRAFLDDFGVQTLAELPPLSAIEQFIVAGDDNEQKK</sequence>
<dbReference type="Pfam" id="PF04079">
    <property type="entry name" value="SMC_ScpB"/>
    <property type="match status" value="1"/>
</dbReference>
<dbReference type="RefSeq" id="WP_012030814.1">
    <property type="nucleotide sequence ID" value="NC_009446.1"/>
</dbReference>
<dbReference type="Proteomes" id="UP000000248">
    <property type="component" value="Chromosome"/>
</dbReference>
<organism evidence="5 6">
    <name type="scientific">Dichelobacter nodosus (strain VCS1703A)</name>
    <dbReference type="NCBI Taxonomy" id="246195"/>
    <lineage>
        <taxon>Bacteria</taxon>
        <taxon>Pseudomonadati</taxon>
        <taxon>Pseudomonadota</taxon>
        <taxon>Gammaproteobacteria</taxon>
        <taxon>Cardiobacteriales</taxon>
        <taxon>Cardiobacteriaceae</taxon>
        <taxon>Dichelobacter</taxon>
    </lineage>
</organism>
<dbReference type="GO" id="GO:0051301">
    <property type="term" value="P:cell division"/>
    <property type="evidence" value="ECO:0007669"/>
    <property type="project" value="UniProtKB-KW"/>
</dbReference>
<dbReference type="SUPFAM" id="SSF46785">
    <property type="entry name" value="Winged helix' DNA-binding domain"/>
    <property type="match status" value="2"/>
</dbReference>
<dbReference type="InterPro" id="IPR036388">
    <property type="entry name" value="WH-like_DNA-bd_sf"/>
</dbReference>
<keyword evidence="2" id="KW-0132">Cell division</keyword>
<dbReference type="Gene3D" id="1.10.10.10">
    <property type="entry name" value="Winged helix-like DNA-binding domain superfamily/Winged helix DNA-binding domain"/>
    <property type="match status" value="2"/>
</dbReference>
<dbReference type="OrthoDB" id="9806226at2"/>
<dbReference type="NCBIfam" id="TIGR00281">
    <property type="entry name" value="SMC-Scp complex subunit ScpB"/>
    <property type="match status" value="1"/>
</dbReference>
<dbReference type="PANTHER" id="PTHR34298:SF2">
    <property type="entry name" value="SEGREGATION AND CONDENSATION PROTEIN B"/>
    <property type="match status" value="1"/>
</dbReference>
<proteinExistence type="predicted"/>
<dbReference type="InterPro" id="IPR036390">
    <property type="entry name" value="WH_DNA-bd_sf"/>
</dbReference>
<dbReference type="PANTHER" id="PTHR34298">
    <property type="entry name" value="SEGREGATION AND CONDENSATION PROTEIN B"/>
    <property type="match status" value="1"/>
</dbReference>
<evidence type="ECO:0000256" key="1">
    <source>
        <dbReference type="ARBA" id="ARBA00022490"/>
    </source>
</evidence>
<evidence type="ECO:0008006" key="7">
    <source>
        <dbReference type="Google" id="ProtNLM"/>
    </source>
</evidence>
<dbReference type="GO" id="GO:0051304">
    <property type="term" value="P:chromosome separation"/>
    <property type="evidence" value="ECO:0007669"/>
    <property type="project" value="InterPro"/>
</dbReference>
<protein>
    <recommendedName>
        <fullName evidence="7">Segregation and condensation protein B</fullName>
    </recommendedName>
</protein>
<evidence type="ECO:0000256" key="4">
    <source>
        <dbReference type="ARBA" id="ARBA00023306"/>
    </source>
</evidence>
<dbReference type="KEGG" id="dno:DNO_0478"/>
<evidence type="ECO:0000256" key="3">
    <source>
        <dbReference type="ARBA" id="ARBA00022829"/>
    </source>
</evidence>
<dbReference type="HOGENOM" id="CLU_045647_5_2_6"/>
<dbReference type="PIRSF" id="PIRSF019345">
    <property type="entry name" value="ScpB"/>
    <property type="match status" value="1"/>
</dbReference>
<dbReference type="eggNOG" id="COG1386">
    <property type="taxonomic scope" value="Bacteria"/>
</dbReference>
<dbReference type="InterPro" id="IPR005234">
    <property type="entry name" value="ScpB_csome_segregation"/>
</dbReference>
<dbReference type="EMBL" id="CP000513">
    <property type="protein sequence ID" value="ABQ13935.1"/>
    <property type="molecule type" value="Genomic_DNA"/>
</dbReference>
<evidence type="ECO:0000313" key="5">
    <source>
        <dbReference type="EMBL" id="ABQ13935.1"/>
    </source>
</evidence>
<dbReference type="STRING" id="246195.DNO_0478"/>
<keyword evidence="6" id="KW-1185">Reference proteome</keyword>
<evidence type="ECO:0000256" key="2">
    <source>
        <dbReference type="ARBA" id="ARBA00022618"/>
    </source>
</evidence>
<evidence type="ECO:0000313" key="6">
    <source>
        <dbReference type="Proteomes" id="UP000000248"/>
    </source>
</evidence>
<name>A5EVR9_DICNV</name>
<reference evidence="5 6" key="1">
    <citation type="journal article" date="2007" name="Nat. Biotechnol.">
        <title>Genome sequence and identification of candidate vaccine antigens from the animal pathogen Dichelobacter nodosus.</title>
        <authorList>
            <person name="Myers G.S."/>
            <person name="Parker D."/>
            <person name="Al-Hasani K."/>
            <person name="Kennan R.M."/>
            <person name="Seemann T."/>
            <person name="Ren Q."/>
            <person name="Badger J.H."/>
            <person name="Selengut J.D."/>
            <person name="Deboy R.T."/>
            <person name="Tettelin H."/>
            <person name="Boyce J.D."/>
            <person name="McCarl V.P."/>
            <person name="Han X."/>
            <person name="Nelson W.C."/>
            <person name="Madupu R."/>
            <person name="Mohamoud Y."/>
            <person name="Holley T."/>
            <person name="Fedorova N."/>
            <person name="Khouri H."/>
            <person name="Bottomley S.P."/>
            <person name="Whittington R.J."/>
            <person name="Adler B."/>
            <person name="Songer J.G."/>
            <person name="Rood J.I."/>
            <person name="Paulsen I.T."/>
        </authorList>
    </citation>
    <scope>NUCLEOTIDE SEQUENCE [LARGE SCALE GENOMIC DNA]</scope>
    <source>
        <strain evidence="5 6">VCS1703A</strain>
    </source>
</reference>
<gene>
    <name evidence="5" type="ordered locus">DNO_0478</name>
</gene>
<keyword evidence="4" id="KW-0131">Cell cycle</keyword>
<accession>A5EVR9</accession>
<dbReference type="AlphaFoldDB" id="A5EVR9"/>